<feature type="repeat" description="TPR" evidence="3">
    <location>
        <begin position="269"/>
        <end position="302"/>
    </location>
</feature>
<keyword evidence="5" id="KW-1185">Reference proteome</keyword>
<keyword evidence="1" id="KW-0677">Repeat</keyword>
<dbReference type="PROSITE" id="PS50005">
    <property type="entry name" value="TPR"/>
    <property type="match status" value="2"/>
</dbReference>
<dbReference type="RefSeq" id="WP_183310635.1">
    <property type="nucleotide sequence ID" value="NZ_JACIEW010000003.1"/>
</dbReference>
<evidence type="ECO:0000256" key="2">
    <source>
        <dbReference type="ARBA" id="ARBA00022803"/>
    </source>
</evidence>
<evidence type="ECO:0000313" key="4">
    <source>
        <dbReference type="EMBL" id="MBB4051900.1"/>
    </source>
</evidence>
<dbReference type="SMART" id="SM00028">
    <property type="entry name" value="TPR"/>
    <property type="match status" value="3"/>
</dbReference>
<dbReference type="Gene3D" id="1.25.40.10">
    <property type="entry name" value="Tetratricopeptide repeat domain"/>
    <property type="match status" value="1"/>
</dbReference>
<dbReference type="Proteomes" id="UP000547011">
    <property type="component" value="Unassembled WGS sequence"/>
</dbReference>
<name>A0A7W6ILK9_9HYPH</name>
<evidence type="ECO:0000256" key="1">
    <source>
        <dbReference type="ARBA" id="ARBA00022737"/>
    </source>
</evidence>
<dbReference type="AlphaFoldDB" id="A0A7W6ILK9"/>
<dbReference type="Pfam" id="PF13414">
    <property type="entry name" value="TPR_11"/>
    <property type="match status" value="1"/>
</dbReference>
<dbReference type="InterPro" id="IPR050498">
    <property type="entry name" value="Ycf3"/>
</dbReference>
<proteinExistence type="predicted"/>
<reference evidence="4 5" key="1">
    <citation type="submission" date="2020-08" db="EMBL/GenBank/DDBJ databases">
        <title>Genomic Encyclopedia of Type Strains, Phase IV (KMG-IV): sequencing the most valuable type-strain genomes for metagenomic binning, comparative biology and taxonomic classification.</title>
        <authorList>
            <person name="Goeker M."/>
        </authorList>
    </citation>
    <scope>NUCLEOTIDE SEQUENCE [LARGE SCALE GENOMIC DNA]</scope>
    <source>
        <strain evidence="4 5">DSM 23447</strain>
    </source>
</reference>
<accession>A0A7W6ILK9</accession>
<dbReference type="InterPro" id="IPR019734">
    <property type="entry name" value="TPR_rpt"/>
</dbReference>
<feature type="repeat" description="TPR" evidence="3">
    <location>
        <begin position="303"/>
        <end position="336"/>
    </location>
</feature>
<dbReference type="SUPFAM" id="SSF48452">
    <property type="entry name" value="TPR-like"/>
    <property type="match status" value="1"/>
</dbReference>
<dbReference type="EMBL" id="JACIEW010000003">
    <property type="protein sequence ID" value="MBB4051900.1"/>
    <property type="molecule type" value="Genomic_DNA"/>
</dbReference>
<dbReference type="PANTHER" id="PTHR44858">
    <property type="entry name" value="TETRATRICOPEPTIDE REPEAT PROTEIN 6"/>
    <property type="match status" value="1"/>
</dbReference>
<sequence length="358" mass="38967">MEFSGASIGVVGALKAFPLRTAARRVTQGGGRLHRGLPRGTSIGVFCRSLLYRLDRATIEDRVDRARASVTRLQSEGGLMRQMGLLNQAAPGVMARQALLDQSGLTPHSLDLLALFDAFEHDAEPFSFRDLILARKYAGLEKSGASWHDIARSLHGAGPVGSLTALTLQTSGDRIIAQDPYSRAELDGQRLLPLEDRPDAAEDYYVHAETAEEAGLFVEAAVLYGHCAAVDASDATAPFNQGNCLREAGDLQGAQIAYATSLKRDPAFVESWFNCGDVLRRLGRRAAARAHLQRAIALDPLYADAIYNLAALDYDMGHYDPAVTGWRRYLELDDSSDWARRARAGVTLVGQITRSQAR</sequence>
<evidence type="ECO:0000313" key="5">
    <source>
        <dbReference type="Proteomes" id="UP000547011"/>
    </source>
</evidence>
<evidence type="ECO:0000256" key="3">
    <source>
        <dbReference type="PROSITE-ProRule" id="PRU00339"/>
    </source>
</evidence>
<keyword evidence="2 3" id="KW-0802">TPR repeat</keyword>
<dbReference type="InterPro" id="IPR011990">
    <property type="entry name" value="TPR-like_helical_dom_sf"/>
</dbReference>
<gene>
    <name evidence="4" type="ORF">GGR20_001542</name>
</gene>
<comment type="caution">
    <text evidence="4">The sequence shown here is derived from an EMBL/GenBank/DDBJ whole genome shotgun (WGS) entry which is preliminary data.</text>
</comment>
<protein>
    <submittedName>
        <fullName evidence="4">Tetratricopeptide (TPR) repeat protein</fullName>
    </submittedName>
</protein>
<dbReference type="PANTHER" id="PTHR44858:SF1">
    <property type="entry name" value="UDP-N-ACETYLGLUCOSAMINE--PEPTIDE N-ACETYLGLUCOSAMINYLTRANSFERASE SPINDLY-RELATED"/>
    <property type="match status" value="1"/>
</dbReference>
<organism evidence="4 5">
    <name type="scientific">Devosia subaequoris</name>
    <dbReference type="NCBI Taxonomy" id="395930"/>
    <lineage>
        <taxon>Bacteria</taxon>
        <taxon>Pseudomonadati</taxon>
        <taxon>Pseudomonadota</taxon>
        <taxon>Alphaproteobacteria</taxon>
        <taxon>Hyphomicrobiales</taxon>
        <taxon>Devosiaceae</taxon>
        <taxon>Devosia</taxon>
    </lineage>
</organism>